<evidence type="ECO:0000313" key="2">
    <source>
        <dbReference type="EMBL" id="KAK0429885.1"/>
    </source>
</evidence>
<gene>
    <name evidence="2" type="ORF">EV421DRAFT_1913810</name>
</gene>
<keyword evidence="3" id="KW-1185">Reference proteome</keyword>
<evidence type="ECO:0000313" key="3">
    <source>
        <dbReference type="Proteomes" id="UP001175226"/>
    </source>
</evidence>
<dbReference type="EMBL" id="JAUEPT010000193">
    <property type="protein sequence ID" value="KAK0429885.1"/>
    <property type="molecule type" value="Genomic_DNA"/>
</dbReference>
<proteinExistence type="predicted"/>
<protein>
    <submittedName>
        <fullName evidence="2">Uncharacterized protein</fullName>
    </submittedName>
</protein>
<evidence type="ECO:0000256" key="1">
    <source>
        <dbReference type="SAM" id="MobiDB-lite"/>
    </source>
</evidence>
<organism evidence="2 3">
    <name type="scientific">Armillaria borealis</name>
    <dbReference type="NCBI Taxonomy" id="47425"/>
    <lineage>
        <taxon>Eukaryota</taxon>
        <taxon>Fungi</taxon>
        <taxon>Dikarya</taxon>
        <taxon>Basidiomycota</taxon>
        <taxon>Agaricomycotina</taxon>
        <taxon>Agaricomycetes</taxon>
        <taxon>Agaricomycetidae</taxon>
        <taxon>Agaricales</taxon>
        <taxon>Marasmiineae</taxon>
        <taxon>Physalacriaceae</taxon>
        <taxon>Armillaria</taxon>
    </lineage>
</organism>
<dbReference type="Proteomes" id="UP001175226">
    <property type="component" value="Unassembled WGS sequence"/>
</dbReference>
<accession>A0AA39IU37</accession>
<feature type="region of interest" description="Disordered" evidence="1">
    <location>
        <begin position="156"/>
        <end position="180"/>
    </location>
</feature>
<reference evidence="2" key="1">
    <citation type="submission" date="2023-06" db="EMBL/GenBank/DDBJ databases">
        <authorList>
            <consortium name="Lawrence Berkeley National Laboratory"/>
            <person name="Ahrendt S."/>
            <person name="Sahu N."/>
            <person name="Indic B."/>
            <person name="Wong-Bajracharya J."/>
            <person name="Merenyi Z."/>
            <person name="Ke H.-M."/>
            <person name="Monk M."/>
            <person name="Kocsube S."/>
            <person name="Drula E."/>
            <person name="Lipzen A."/>
            <person name="Balint B."/>
            <person name="Henrissat B."/>
            <person name="Andreopoulos B."/>
            <person name="Martin F.M."/>
            <person name="Harder C.B."/>
            <person name="Rigling D."/>
            <person name="Ford K.L."/>
            <person name="Foster G.D."/>
            <person name="Pangilinan J."/>
            <person name="Papanicolaou A."/>
            <person name="Barry K."/>
            <person name="LaButti K."/>
            <person name="Viragh M."/>
            <person name="Koriabine M."/>
            <person name="Yan M."/>
            <person name="Riley R."/>
            <person name="Champramary S."/>
            <person name="Plett K.L."/>
            <person name="Tsai I.J."/>
            <person name="Slot J."/>
            <person name="Sipos G."/>
            <person name="Plett J."/>
            <person name="Nagy L.G."/>
            <person name="Grigoriev I.V."/>
        </authorList>
    </citation>
    <scope>NUCLEOTIDE SEQUENCE</scope>
    <source>
        <strain evidence="2">FPL87.14</strain>
    </source>
</reference>
<sequence length="352" mass="39076">MTFCSLQNRLGLGVYHSSPLDDVYPSRASNETRRRVESSRWYSQSVMEDSHGVVHLVILPGIQDIKKKKSTVIQSHHSATMQVELIFTSPGPSTHFEVMAQIACAERPALVVDFSLSLCFCDHRQRKIRGSDQKPSFEHNSMYERVARQSVTDLPLHDRPRYAGDESISSRTKSDPLHYVNRPNLPEIRLSTLAETGQAELTIPVQIQCSDTGNQSVISSAPDSDLSTDDELREITLSTLTETGEAESTIPVLKQRSYTGSRAITSSLANTPCATLGVSGVLEKLNTMLGTSYTSGSVVSMGQENSAFDICMHVFNCVRLCLHEFNLHMFVGLSMHLDARYPDSQYHFNDTG</sequence>
<name>A0AA39IU37_9AGAR</name>
<comment type="caution">
    <text evidence="2">The sequence shown here is derived from an EMBL/GenBank/DDBJ whole genome shotgun (WGS) entry which is preliminary data.</text>
</comment>
<dbReference type="AlphaFoldDB" id="A0AA39IU37"/>